<dbReference type="PANTHER" id="PTHR42643:SF33">
    <property type="entry name" value="GLUTAMATE RECEPTOR 2-LIKE PROTEIN"/>
    <property type="match status" value="1"/>
</dbReference>
<feature type="transmembrane region" description="Helical" evidence="9">
    <location>
        <begin position="398"/>
        <end position="422"/>
    </location>
</feature>
<feature type="transmembrane region" description="Helical" evidence="9">
    <location>
        <begin position="587"/>
        <end position="606"/>
    </location>
</feature>
<proteinExistence type="evidence at transcript level"/>
<keyword evidence="10" id="KW-0732">Signal</keyword>
<feature type="chain" id="PRO_5013008067" evidence="10">
    <location>
        <begin position="19"/>
        <end position="646"/>
    </location>
</feature>
<evidence type="ECO:0000256" key="4">
    <source>
        <dbReference type="ARBA" id="ARBA00022692"/>
    </source>
</evidence>
<dbReference type="InterPro" id="IPR052192">
    <property type="entry name" value="Insect_Ionotropic_Sensory_Rcpt"/>
</dbReference>
<comment type="similarity">
    <text evidence="2">Belongs to the glutamate-gated ion channel (TC 1.A.10.1) family.</text>
</comment>
<keyword evidence="7 13" id="KW-0675">Receptor</keyword>
<dbReference type="Pfam" id="PF00060">
    <property type="entry name" value="Lig_chan"/>
    <property type="match status" value="1"/>
</dbReference>
<keyword evidence="3" id="KW-1003">Cell membrane</keyword>
<feature type="transmembrane region" description="Helical" evidence="9">
    <location>
        <begin position="328"/>
        <end position="350"/>
    </location>
</feature>
<dbReference type="InterPro" id="IPR057074">
    <property type="entry name" value="IR75A_N"/>
</dbReference>
<evidence type="ECO:0000256" key="1">
    <source>
        <dbReference type="ARBA" id="ARBA00004651"/>
    </source>
</evidence>
<keyword evidence="5 9" id="KW-1133">Transmembrane helix</keyword>
<comment type="subcellular location">
    <subcellularLocation>
        <location evidence="1">Cell membrane</location>
        <topology evidence="1">Multi-pass membrane protein</topology>
    </subcellularLocation>
</comment>
<dbReference type="Pfam" id="PF24576">
    <property type="entry name" value="IR75A_N"/>
    <property type="match status" value="1"/>
</dbReference>
<evidence type="ECO:0000256" key="6">
    <source>
        <dbReference type="ARBA" id="ARBA00023136"/>
    </source>
</evidence>
<name>A0A223HDB5_9NEOP</name>
<feature type="domain" description="Ionotropic glutamate receptor C-terminal" evidence="11">
    <location>
        <begin position="327"/>
        <end position="514"/>
    </location>
</feature>
<evidence type="ECO:0000259" key="12">
    <source>
        <dbReference type="Pfam" id="PF24576"/>
    </source>
</evidence>
<dbReference type="SUPFAM" id="SSF53850">
    <property type="entry name" value="Periplasmic binding protein-like II"/>
    <property type="match status" value="1"/>
</dbReference>
<dbReference type="PANTHER" id="PTHR42643">
    <property type="entry name" value="IONOTROPIC RECEPTOR 20A-RELATED"/>
    <property type="match status" value="1"/>
</dbReference>
<dbReference type="EMBL" id="KY283704">
    <property type="protein sequence ID" value="AST36363.1"/>
    <property type="molecule type" value="mRNA"/>
</dbReference>
<organism evidence="13">
    <name type="scientific">Cydia fagiglandana</name>
    <dbReference type="NCBI Taxonomy" id="1458189"/>
    <lineage>
        <taxon>Eukaryota</taxon>
        <taxon>Metazoa</taxon>
        <taxon>Ecdysozoa</taxon>
        <taxon>Arthropoda</taxon>
        <taxon>Hexapoda</taxon>
        <taxon>Insecta</taxon>
        <taxon>Pterygota</taxon>
        <taxon>Neoptera</taxon>
        <taxon>Endopterygota</taxon>
        <taxon>Lepidoptera</taxon>
        <taxon>Glossata</taxon>
        <taxon>Ditrysia</taxon>
        <taxon>Tortricoidea</taxon>
        <taxon>Tortricidae</taxon>
        <taxon>Olethreutinae</taxon>
        <taxon>Grapholitini</taxon>
        <taxon>Cydia</taxon>
    </lineage>
</organism>
<dbReference type="Gene3D" id="1.10.287.70">
    <property type="match status" value="1"/>
</dbReference>
<evidence type="ECO:0000259" key="11">
    <source>
        <dbReference type="Pfam" id="PF00060"/>
    </source>
</evidence>
<sequence>MYRCVTFFCAMFLCSSFALSILKENDRKVIVDIIQSFNKPSDVISNLCWTNTSKKKLTISLTQANKPRSIKFVSALHDNDLVYPEKIIFLIDVSCKETKAFLNEAASRKYFGRPHRWFIINRPANEIRVPLEIDNMHMLPDSEVYVMQLINNSYSINLMYKIKPNREWIIENYGNWSTENGLTISSHAKEALAVRRRDLARASIATSMVITDNSSFADLEVLQYKQIDPVTKSGYHQLTPLYEFMNASREFILTDQWGYRANGTWYGMVGHLADGTAEIAGAVLFITEERMQHVEYMSHPMASSVKFLFREPPLSYQNNLYLLPFQASVWYCIASFVMVLIVAMYVSAYWEAKKVKEKHKGDDTAVLVPTISDVTIFVMCAISQQGSTVELKGMLGRLMILILFLVFLFLYTAYSASIVVLLQSSSNQIRTLTDLLNSKLELGVEDTPYNRYWFMNEKEPIRRAIYEKKIAPSGSKPKFFDLTEGVLQLQKKPFALNCNLGVAYKVMEKYFYEHEKCGLQEISYLQDDNPWQAVRRGSPYREIFKIGLLRNEEFGLNDRTNRIIYSKKPVCSVRGGSFVSVSLVDCYPILLLLLYGMILGVLLLLVEIFHHRKILNMPCGGGKSQRLLVDTTPHSELSDKMQVAEL</sequence>
<evidence type="ECO:0000256" key="8">
    <source>
        <dbReference type="ARBA" id="ARBA00023180"/>
    </source>
</evidence>
<evidence type="ECO:0000256" key="9">
    <source>
        <dbReference type="SAM" id="Phobius"/>
    </source>
</evidence>
<evidence type="ECO:0000256" key="3">
    <source>
        <dbReference type="ARBA" id="ARBA00022475"/>
    </source>
</evidence>
<accession>A0A223HDB5</accession>
<feature type="domain" description="Ionotropic receptor 75a N-terminal" evidence="12">
    <location>
        <begin position="87"/>
        <end position="209"/>
    </location>
</feature>
<reference evidence="13" key="1">
    <citation type="journal article" date="2017" name="Sci. Rep.">
        <title>Antennal transcriptomes of three tortricid moths reveal putative conserved chemosensory receptors for social and habitat olfactory cues.</title>
        <authorList>
            <person name="Gonzalez F."/>
            <person name="Witzgall P."/>
            <person name="Walker W.B."/>
        </authorList>
    </citation>
    <scope>NUCLEOTIDE SEQUENCE</scope>
</reference>
<evidence type="ECO:0000256" key="2">
    <source>
        <dbReference type="ARBA" id="ARBA00008685"/>
    </source>
</evidence>
<keyword evidence="4 9" id="KW-0812">Transmembrane</keyword>
<evidence type="ECO:0000256" key="10">
    <source>
        <dbReference type="SAM" id="SignalP"/>
    </source>
</evidence>
<dbReference type="GO" id="GO:0005886">
    <property type="term" value="C:plasma membrane"/>
    <property type="evidence" value="ECO:0007669"/>
    <property type="project" value="UniProtKB-SubCell"/>
</dbReference>
<dbReference type="GO" id="GO:0015276">
    <property type="term" value="F:ligand-gated monoatomic ion channel activity"/>
    <property type="evidence" value="ECO:0007669"/>
    <property type="project" value="InterPro"/>
</dbReference>
<gene>
    <name evidence="13" type="primary">IR</name>
</gene>
<protein>
    <submittedName>
        <fullName evidence="13">Putative ionotropic receptor IR75q.1</fullName>
    </submittedName>
</protein>
<feature type="signal peptide" evidence="10">
    <location>
        <begin position="1"/>
        <end position="18"/>
    </location>
</feature>
<evidence type="ECO:0000313" key="13">
    <source>
        <dbReference type="EMBL" id="AST36363.1"/>
    </source>
</evidence>
<evidence type="ECO:0000256" key="5">
    <source>
        <dbReference type="ARBA" id="ARBA00022989"/>
    </source>
</evidence>
<dbReference type="GO" id="GO:0050906">
    <property type="term" value="P:detection of stimulus involved in sensory perception"/>
    <property type="evidence" value="ECO:0007669"/>
    <property type="project" value="UniProtKB-ARBA"/>
</dbReference>
<dbReference type="Gene3D" id="3.40.190.10">
    <property type="entry name" value="Periplasmic binding protein-like II"/>
    <property type="match status" value="1"/>
</dbReference>
<keyword evidence="6 9" id="KW-0472">Membrane</keyword>
<dbReference type="AlphaFoldDB" id="A0A223HDB5"/>
<dbReference type="InterPro" id="IPR001320">
    <property type="entry name" value="Iontro_rcpt_C"/>
</dbReference>
<evidence type="ECO:0000256" key="7">
    <source>
        <dbReference type="ARBA" id="ARBA00023170"/>
    </source>
</evidence>
<keyword evidence="8" id="KW-0325">Glycoprotein</keyword>